<dbReference type="InterPro" id="IPR036640">
    <property type="entry name" value="ABC1_TM_sf"/>
</dbReference>
<dbReference type="PROSITE" id="PS50893">
    <property type="entry name" value="ABC_TRANSPORTER_2"/>
    <property type="match status" value="1"/>
</dbReference>
<sequence>MKLDKRLLQQTGNARRYLVITIGLSVVIGILTVTQAHFMSQIIDGVFLSNLKLEQVSDWLFLLLLAIILRALLVWGSEVAADRAARNVKTNLREKLFSHLFKLGPAYTRSERTGELTNTAGEGIEALDALFSQYLPQIFITVLVPLTILIAVFSADTLSGIVLLVTAPVLPFFMELIGRMAGVLTRKQYKSMSLLSAHFLDVLQGLTTLKLFGRSKLQEKNIANTSESFRRLTMSVLKVAFLSALVLEIGATISTAIVAVEIGLRLVYAQIGFQSALFVLLLAPEFYMPFRALGARFHAGMSGFAAAQRIFEILDKPIASNEAKPTNPYLAFEPNEPLKLEFEQVHYAYNGGERPALQGLSFTIEAGQKIALVGASGGGKSTVAQLLLRFFEPDSGSIRVNGLALGEIKAEEWRKQVAWIPQNPYLFNTSVLENIRLGKQGASLEEVIEAAKLANAHDFIATLPQGYATVIGERGSRLSGGQAQRISLARAFLRNAPLLIMDEATANLDPVQEARIVEATNRLLEGRSALIIAHRLSTVYRADNILVLKEGRVIESGAHHELLAKNGLYRELVGAYRERGDAA</sequence>
<feature type="domain" description="ABC transporter" evidence="10">
    <location>
        <begin position="340"/>
        <end position="575"/>
    </location>
</feature>
<evidence type="ECO:0000256" key="6">
    <source>
        <dbReference type="ARBA" id="ARBA00022840"/>
    </source>
</evidence>
<dbReference type="Proteomes" id="UP000521676">
    <property type="component" value="Unassembled WGS sequence"/>
</dbReference>
<keyword evidence="6" id="KW-0067">ATP-binding</keyword>
<keyword evidence="4 9" id="KW-0812">Transmembrane</keyword>
<dbReference type="SUPFAM" id="SSF90123">
    <property type="entry name" value="ABC transporter transmembrane region"/>
    <property type="match status" value="1"/>
</dbReference>
<evidence type="ECO:0000256" key="2">
    <source>
        <dbReference type="ARBA" id="ARBA00022448"/>
    </source>
</evidence>
<dbReference type="Gene3D" id="3.40.50.300">
    <property type="entry name" value="P-loop containing nucleotide triphosphate hydrolases"/>
    <property type="match status" value="1"/>
</dbReference>
<dbReference type="GO" id="GO:0042883">
    <property type="term" value="P:cysteine transport"/>
    <property type="evidence" value="ECO:0007669"/>
    <property type="project" value="InterPro"/>
</dbReference>
<dbReference type="InterPro" id="IPR014216">
    <property type="entry name" value="ABC_transptr_CydD"/>
</dbReference>
<protein>
    <submittedName>
        <fullName evidence="12">Thiol reductant ABC exporter subunit CydD</fullName>
    </submittedName>
</protein>
<dbReference type="InterPro" id="IPR003593">
    <property type="entry name" value="AAA+_ATPase"/>
</dbReference>
<keyword evidence="2" id="KW-0813">Transport</keyword>
<dbReference type="InterPro" id="IPR003439">
    <property type="entry name" value="ABC_transporter-like_ATP-bd"/>
</dbReference>
<gene>
    <name evidence="12" type="primary">cydD</name>
    <name evidence="12" type="ORF">HXX08_05705</name>
    <name evidence="13" type="ORF">OZ401_000488</name>
</gene>
<evidence type="ECO:0000256" key="9">
    <source>
        <dbReference type="SAM" id="Phobius"/>
    </source>
</evidence>
<dbReference type="SUPFAM" id="SSF52540">
    <property type="entry name" value="P-loop containing nucleoside triphosphate hydrolases"/>
    <property type="match status" value="1"/>
</dbReference>
<dbReference type="InterPro" id="IPR027417">
    <property type="entry name" value="P-loop_NTPase"/>
</dbReference>
<dbReference type="RefSeq" id="WP_341469128.1">
    <property type="nucleotide sequence ID" value="NZ_CP128399.1"/>
</dbReference>
<evidence type="ECO:0000313" key="15">
    <source>
        <dbReference type="Proteomes" id="UP001431572"/>
    </source>
</evidence>
<feature type="transmembrane region" description="Helical" evidence="9">
    <location>
        <begin position="161"/>
        <end position="184"/>
    </location>
</feature>
<dbReference type="CDD" id="cd18584">
    <property type="entry name" value="ABC_6TM_AarD_CydD"/>
    <property type="match status" value="1"/>
</dbReference>
<reference evidence="13" key="2">
    <citation type="journal article" date="2024" name="Nature">
        <title>Anoxygenic phototroph of the Chloroflexota uses a type I reaction centre.</title>
        <authorList>
            <person name="Tsuji J.M."/>
            <person name="Shaw N.A."/>
            <person name="Nagashima S."/>
            <person name="Venkiteswaran J.J."/>
            <person name="Schiff S.L."/>
            <person name="Watanabe T."/>
            <person name="Fukui M."/>
            <person name="Hanada S."/>
            <person name="Tank M."/>
            <person name="Neufeld J.D."/>
        </authorList>
    </citation>
    <scope>NUCLEOTIDE SEQUENCE</scope>
    <source>
        <strain evidence="13">L227-S17</strain>
    </source>
</reference>
<dbReference type="PROSITE" id="PS00211">
    <property type="entry name" value="ABC_TRANSPORTER_1"/>
    <property type="match status" value="1"/>
</dbReference>
<evidence type="ECO:0000259" key="10">
    <source>
        <dbReference type="PROSITE" id="PS50893"/>
    </source>
</evidence>
<dbReference type="Pfam" id="PF00664">
    <property type="entry name" value="ABC_membrane"/>
    <property type="match status" value="1"/>
</dbReference>
<evidence type="ECO:0000256" key="7">
    <source>
        <dbReference type="ARBA" id="ARBA00022989"/>
    </source>
</evidence>
<accession>A0A8T7LTJ6</accession>
<feature type="transmembrane region" description="Helical" evidence="9">
    <location>
        <begin position="239"/>
        <end position="260"/>
    </location>
</feature>
<feature type="transmembrane region" description="Helical" evidence="9">
    <location>
        <begin position="16"/>
        <end position="39"/>
    </location>
</feature>
<dbReference type="EMBL" id="JACATZ010000001">
    <property type="protein sequence ID" value="NWJ45358.1"/>
    <property type="molecule type" value="Genomic_DNA"/>
</dbReference>
<feature type="transmembrane region" description="Helical" evidence="9">
    <location>
        <begin position="59"/>
        <end position="76"/>
    </location>
</feature>
<dbReference type="GO" id="GO:0016887">
    <property type="term" value="F:ATP hydrolysis activity"/>
    <property type="evidence" value="ECO:0007669"/>
    <property type="project" value="InterPro"/>
</dbReference>
<keyword evidence="8 9" id="KW-0472">Membrane</keyword>
<dbReference type="Proteomes" id="UP001431572">
    <property type="component" value="Chromosome 1"/>
</dbReference>
<evidence type="ECO:0000313" key="12">
    <source>
        <dbReference type="EMBL" id="NWJ45358.1"/>
    </source>
</evidence>
<proteinExistence type="predicted"/>
<evidence type="ECO:0000256" key="8">
    <source>
        <dbReference type="ARBA" id="ARBA00023136"/>
    </source>
</evidence>
<dbReference type="SMART" id="SM00382">
    <property type="entry name" value="AAA"/>
    <property type="match status" value="1"/>
</dbReference>
<keyword evidence="5" id="KW-0547">Nucleotide-binding</keyword>
<evidence type="ECO:0000256" key="3">
    <source>
        <dbReference type="ARBA" id="ARBA00022475"/>
    </source>
</evidence>
<dbReference type="InterPro" id="IPR039421">
    <property type="entry name" value="Type_1_exporter"/>
</dbReference>
<dbReference type="GO" id="GO:0005524">
    <property type="term" value="F:ATP binding"/>
    <property type="evidence" value="ECO:0007669"/>
    <property type="project" value="UniProtKB-KW"/>
</dbReference>
<dbReference type="InterPro" id="IPR017871">
    <property type="entry name" value="ABC_transporter-like_CS"/>
</dbReference>
<comment type="subcellular location">
    <subcellularLocation>
        <location evidence="1">Cell membrane</location>
        <topology evidence="1">Multi-pass membrane protein</topology>
    </subcellularLocation>
</comment>
<evidence type="ECO:0000256" key="1">
    <source>
        <dbReference type="ARBA" id="ARBA00004651"/>
    </source>
</evidence>
<dbReference type="PROSITE" id="PS50929">
    <property type="entry name" value="ABC_TM1F"/>
    <property type="match status" value="1"/>
</dbReference>
<reference evidence="12 14" key="1">
    <citation type="submission" date="2020-06" db="EMBL/GenBank/DDBJ databases">
        <title>Anoxygenic phototrophic Chloroflexota member uses a Type I reaction center.</title>
        <authorList>
            <person name="Tsuji J.M."/>
            <person name="Shaw N.A."/>
            <person name="Nagashima S."/>
            <person name="Venkiteswaran J."/>
            <person name="Schiff S.L."/>
            <person name="Hanada S."/>
            <person name="Tank M."/>
            <person name="Neufeld J.D."/>
        </authorList>
    </citation>
    <scope>NUCLEOTIDE SEQUENCE [LARGE SCALE GENOMIC DNA]</scope>
    <source>
        <strain evidence="12">L227-S17</strain>
    </source>
</reference>
<evidence type="ECO:0000256" key="4">
    <source>
        <dbReference type="ARBA" id="ARBA00022692"/>
    </source>
</evidence>
<evidence type="ECO:0000259" key="11">
    <source>
        <dbReference type="PROSITE" id="PS50929"/>
    </source>
</evidence>
<dbReference type="FunFam" id="3.40.50.300:FF:000221">
    <property type="entry name" value="Multidrug ABC transporter ATP-binding protein"/>
    <property type="match status" value="1"/>
</dbReference>
<dbReference type="Gene3D" id="1.20.1560.10">
    <property type="entry name" value="ABC transporter type 1, transmembrane domain"/>
    <property type="match status" value="1"/>
</dbReference>
<organism evidence="12 14">
    <name type="scientific">Candidatus Chlorohelix allophototropha</name>
    <dbReference type="NCBI Taxonomy" id="3003348"/>
    <lineage>
        <taxon>Bacteria</taxon>
        <taxon>Bacillati</taxon>
        <taxon>Chloroflexota</taxon>
        <taxon>Chloroflexia</taxon>
        <taxon>Candidatus Chloroheliales</taxon>
        <taxon>Candidatus Chloroheliaceae</taxon>
        <taxon>Candidatus Chlorohelix</taxon>
    </lineage>
</organism>
<evidence type="ECO:0000256" key="5">
    <source>
        <dbReference type="ARBA" id="ARBA00022741"/>
    </source>
</evidence>
<dbReference type="GO" id="GO:0005886">
    <property type="term" value="C:plasma membrane"/>
    <property type="evidence" value="ECO:0007669"/>
    <property type="project" value="UniProtKB-SubCell"/>
</dbReference>
<evidence type="ECO:0000313" key="14">
    <source>
        <dbReference type="Proteomes" id="UP000521676"/>
    </source>
</evidence>
<name>A0A8T7LTJ6_9CHLR</name>
<dbReference type="Pfam" id="PF00005">
    <property type="entry name" value="ABC_tran"/>
    <property type="match status" value="1"/>
</dbReference>
<feature type="domain" description="ABC transmembrane type-1" evidence="11">
    <location>
        <begin position="19"/>
        <end position="302"/>
    </location>
</feature>
<keyword evidence="7 9" id="KW-1133">Transmembrane helix</keyword>
<feature type="transmembrane region" description="Helical" evidence="9">
    <location>
        <begin position="134"/>
        <end position="155"/>
    </location>
</feature>
<dbReference type="NCBIfam" id="TIGR02857">
    <property type="entry name" value="CydD"/>
    <property type="match status" value="1"/>
</dbReference>
<dbReference type="PANTHER" id="PTHR24221">
    <property type="entry name" value="ATP-BINDING CASSETTE SUB-FAMILY B"/>
    <property type="match status" value="1"/>
</dbReference>
<keyword evidence="15" id="KW-1185">Reference proteome</keyword>
<evidence type="ECO:0000313" key="13">
    <source>
        <dbReference type="EMBL" id="WJW67230.1"/>
    </source>
</evidence>
<dbReference type="AlphaFoldDB" id="A0A8T7LTJ6"/>
<keyword evidence="3" id="KW-1003">Cell membrane</keyword>
<dbReference type="EMBL" id="CP128399">
    <property type="protein sequence ID" value="WJW67230.1"/>
    <property type="molecule type" value="Genomic_DNA"/>
</dbReference>
<dbReference type="GO" id="GO:0140359">
    <property type="term" value="F:ABC-type transporter activity"/>
    <property type="evidence" value="ECO:0007669"/>
    <property type="project" value="InterPro"/>
</dbReference>
<dbReference type="PANTHER" id="PTHR24221:SF590">
    <property type="entry name" value="COMPONENT LINKED WITH THE ASSEMBLY OF CYTOCHROME' TRANSPORT TRANSMEMBRANE ATP-BINDING PROTEIN ABC TRANSPORTER CYDD-RELATED"/>
    <property type="match status" value="1"/>
</dbReference>
<dbReference type="InterPro" id="IPR011527">
    <property type="entry name" value="ABC1_TM_dom"/>
</dbReference>